<dbReference type="GeneID" id="85315488"/>
<protein>
    <recommendedName>
        <fullName evidence="4">F-box domain-containing protein</fullName>
    </recommendedName>
</protein>
<evidence type="ECO:0000256" key="1">
    <source>
        <dbReference type="SAM" id="MobiDB-lite"/>
    </source>
</evidence>
<accession>A0AAJ0FIH9</accession>
<feature type="compositionally biased region" description="Basic residues" evidence="1">
    <location>
        <begin position="8"/>
        <end position="27"/>
    </location>
</feature>
<keyword evidence="3" id="KW-1185">Reference proteome</keyword>
<comment type="caution">
    <text evidence="2">The sequence shown here is derived from an EMBL/GenBank/DDBJ whole genome shotgun (WGS) entry which is preliminary data.</text>
</comment>
<evidence type="ECO:0000313" key="2">
    <source>
        <dbReference type="EMBL" id="KAK1768837.1"/>
    </source>
</evidence>
<name>A0AAJ0FIH9_9PEZI</name>
<gene>
    <name evidence="2" type="ORF">QBC33DRAFT_606292</name>
</gene>
<dbReference type="RefSeq" id="XP_060285050.1">
    <property type="nucleotide sequence ID" value="XM_060432301.1"/>
</dbReference>
<dbReference type="Proteomes" id="UP001244011">
    <property type="component" value="Unassembled WGS sequence"/>
</dbReference>
<feature type="region of interest" description="Disordered" evidence="1">
    <location>
        <begin position="1"/>
        <end position="47"/>
    </location>
</feature>
<proteinExistence type="predicted"/>
<evidence type="ECO:0000313" key="3">
    <source>
        <dbReference type="Proteomes" id="UP001244011"/>
    </source>
</evidence>
<reference evidence="2" key="1">
    <citation type="submission" date="2023-06" db="EMBL/GenBank/DDBJ databases">
        <title>Genome-scale phylogeny and comparative genomics of the fungal order Sordariales.</title>
        <authorList>
            <consortium name="Lawrence Berkeley National Laboratory"/>
            <person name="Hensen N."/>
            <person name="Bonometti L."/>
            <person name="Westerberg I."/>
            <person name="Brannstrom I.O."/>
            <person name="Guillou S."/>
            <person name="Cros-Aarteil S."/>
            <person name="Calhoun S."/>
            <person name="Haridas S."/>
            <person name="Kuo A."/>
            <person name="Mondo S."/>
            <person name="Pangilinan J."/>
            <person name="Riley R."/>
            <person name="Labutti K."/>
            <person name="Andreopoulos B."/>
            <person name="Lipzen A."/>
            <person name="Chen C."/>
            <person name="Yanf M."/>
            <person name="Daum C."/>
            <person name="Ng V."/>
            <person name="Clum A."/>
            <person name="Steindorff A."/>
            <person name="Ohm R."/>
            <person name="Martin F."/>
            <person name="Silar P."/>
            <person name="Natvig D."/>
            <person name="Lalanne C."/>
            <person name="Gautier V."/>
            <person name="Ament-Velasquez S.L."/>
            <person name="Kruys A."/>
            <person name="Hutchinson M.I."/>
            <person name="Powell A.J."/>
            <person name="Barry K."/>
            <person name="Miller A.N."/>
            <person name="Grigoriev I.V."/>
            <person name="Debuchy R."/>
            <person name="Gladieux P."/>
            <person name="Thoren M.H."/>
            <person name="Johannesson H."/>
        </authorList>
    </citation>
    <scope>NUCLEOTIDE SEQUENCE</scope>
    <source>
        <strain evidence="2">8032-3</strain>
    </source>
</reference>
<evidence type="ECO:0008006" key="4">
    <source>
        <dbReference type="Google" id="ProtNLM"/>
    </source>
</evidence>
<sequence length="350" mass="39594">MELTPIKIRGKGPRKKGFRPPQPKRKQPLSGGATTTTPKRRKRKARAATPIERLPLEILERIFHLSSNLSLPRASLRIGYHLSARSFLLELLVSAFAPTWDVWFGCTRGPEGRLQSYYGYDTDERRIGGDPDLQSDVLACPWATLPRILDALQIWYGRHGRGRYYEHVSLQCQPWTPGPPLPIPCPPLHEPHPGGFDHVKSIHACFEADWQLFAARHDCRTPTWATTHLGVHPRARLPEDAVAGPFDWEKARRLFWLRGAGAALAPGEACCWELTRQGFDGMMRLDDDALALCLARLYESWDVFAGDWPEHVQEEVLVGLEARLRDPGNRLPMACGFVFRVLSRCMAGRL</sequence>
<organism evidence="2 3">
    <name type="scientific">Phialemonium atrogriseum</name>
    <dbReference type="NCBI Taxonomy" id="1093897"/>
    <lineage>
        <taxon>Eukaryota</taxon>
        <taxon>Fungi</taxon>
        <taxon>Dikarya</taxon>
        <taxon>Ascomycota</taxon>
        <taxon>Pezizomycotina</taxon>
        <taxon>Sordariomycetes</taxon>
        <taxon>Sordariomycetidae</taxon>
        <taxon>Cephalothecales</taxon>
        <taxon>Cephalothecaceae</taxon>
        <taxon>Phialemonium</taxon>
    </lineage>
</organism>
<dbReference type="AlphaFoldDB" id="A0AAJ0FIH9"/>
<dbReference type="EMBL" id="MU839004">
    <property type="protein sequence ID" value="KAK1768837.1"/>
    <property type="molecule type" value="Genomic_DNA"/>
</dbReference>